<dbReference type="InterPro" id="IPR018517">
    <property type="entry name" value="tRNA_hU_synthase_CS"/>
</dbReference>
<reference evidence="8" key="2">
    <citation type="submission" date="2008-08" db="EMBL/GenBank/DDBJ databases">
        <authorList>
            <consortium name="Diatom Consortium"/>
            <person name="Grigoriev I."/>
            <person name="Grimwood J."/>
            <person name="Kuo A."/>
            <person name="Otillar R.P."/>
            <person name="Salamov A."/>
            <person name="Detter J.C."/>
            <person name="Lindquist E."/>
            <person name="Shapiro H."/>
            <person name="Lucas S."/>
            <person name="Glavina del Rio T."/>
            <person name="Pitluck S."/>
            <person name="Rokhsar D."/>
            <person name="Bowler C."/>
        </authorList>
    </citation>
    <scope>GENOME REANNOTATION</scope>
    <source>
        <strain evidence="8">CCAP 1055/1</strain>
    </source>
</reference>
<sequence length="231" mass="25101">LAPMVRASTTPLRTLALSYGADWVYTEELVDRALTGTIRVENKELGTIDYERGKLVCQLGSGEPDLALAAALHVHQDVDAIDLNMGCPKKFSVSGGMGSALLSDPERACRIIRTLTENLSSKGIPVSAKIRLLKDVSSTVAFIAGLVEAGAKAIAVHGRQVSDDCTVPARWSMLREVIKEAVHRFPHIPFLLNGDFYTRDEFVSFMRDTGARGVLLARPALFNTSIFCKPS</sequence>
<dbReference type="OrthoDB" id="10262250at2759"/>
<dbReference type="GO" id="GO:0017150">
    <property type="term" value="F:tRNA dihydrouridine synthase activity"/>
    <property type="evidence" value="ECO:0007669"/>
    <property type="project" value="InterPro"/>
</dbReference>
<evidence type="ECO:0000256" key="3">
    <source>
        <dbReference type="ARBA" id="ARBA00022643"/>
    </source>
</evidence>
<dbReference type="SUPFAM" id="SSF51395">
    <property type="entry name" value="FMN-linked oxidoreductases"/>
    <property type="match status" value="1"/>
</dbReference>
<evidence type="ECO:0000256" key="5">
    <source>
        <dbReference type="ARBA" id="ARBA00023002"/>
    </source>
</evidence>
<evidence type="ECO:0000313" key="8">
    <source>
        <dbReference type="Proteomes" id="UP000000759"/>
    </source>
</evidence>
<reference evidence="7 8" key="1">
    <citation type="journal article" date="2008" name="Nature">
        <title>The Phaeodactylum genome reveals the evolutionary history of diatom genomes.</title>
        <authorList>
            <person name="Bowler C."/>
            <person name="Allen A.E."/>
            <person name="Badger J.H."/>
            <person name="Grimwood J."/>
            <person name="Jabbari K."/>
            <person name="Kuo A."/>
            <person name="Maheswari U."/>
            <person name="Martens C."/>
            <person name="Maumus F."/>
            <person name="Otillar R.P."/>
            <person name="Rayko E."/>
            <person name="Salamov A."/>
            <person name="Vandepoele K."/>
            <person name="Beszteri B."/>
            <person name="Gruber A."/>
            <person name="Heijde M."/>
            <person name="Katinka M."/>
            <person name="Mock T."/>
            <person name="Valentin K."/>
            <person name="Verret F."/>
            <person name="Berges J.A."/>
            <person name="Brownlee C."/>
            <person name="Cadoret J.P."/>
            <person name="Chiovitti A."/>
            <person name="Choi C.J."/>
            <person name="Coesel S."/>
            <person name="De Martino A."/>
            <person name="Detter J.C."/>
            <person name="Durkin C."/>
            <person name="Falciatore A."/>
            <person name="Fournet J."/>
            <person name="Haruta M."/>
            <person name="Huysman M.J."/>
            <person name="Jenkins B.D."/>
            <person name="Jiroutova K."/>
            <person name="Jorgensen R.E."/>
            <person name="Joubert Y."/>
            <person name="Kaplan A."/>
            <person name="Kroger N."/>
            <person name="Kroth P.G."/>
            <person name="La Roche J."/>
            <person name="Lindquist E."/>
            <person name="Lommer M."/>
            <person name="Martin-Jezequel V."/>
            <person name="Lopez P.J."/>
            <person name="Lucas S."/>
            <person name="Mangogna M."/>
            <person name="McGinnis K."/>
            <person name="Medlin L.K."/>
            <person name="Montsant A."/>
            <person name="Oudot-Le Secq M.P."/>
            <person name="Napoli C."/>
            <person name="Obornik M."/>
            <person name="Parker M.S."/>
            <person name="Petit J.L."/>
            <person name="Porcel B.M."/>
            <person name="Poulsen N."/>
            <person name="Robison M."/>
            <person name="Rychlewski L."/>
            <person name="Rynearson T.A."/>
            <person name="Schmutz J."/>
            <person name="Shapiro H."/>
            <person name="Siaut M."/>
            <person name="Stanley M."/>
            <person name="Sussman M.R."/>
            <person name="Taylor A.R."/>
            <person name="Vardi A."/>
            <person name="von Dassow P."/>
            <person name="Vyverman W."/>
            <person name="Willis A."/>
            <person name="Wyrwicz L.S."/>
            <person name="Rokhsar D.S."/>
            <person name="Weissenbach J."/>
            <person name="Armbrust E.V."/>
            <person name="Green B.R."/>
            <person name="Van de Peer Y."/>
            <person name="Grigoriev I.V."/>
        </authorList>
    </citation>
    <scope>NUCLEOTIDE SEQUENCE [LARGE SCALE GENOMIC DNA]</scope>
    <source>
        <strain evidence="7 8">CCAP 1055/1</strain>
    </source>
</reference>
<keyword evidence="3" id="KW-0288">FMN</keyword>
<dbReference type="GO" id="GO:0005737">
    <property type="term" value="C:cytoplasm"/>
    <property type="evidence" value="ECO:0007669"/>
    <property type="project" value="TreeGrafter"/>
</dbReference>
<dbReference type="GO" id="GO:0050660">
    <property type="term" value="F:flavin adenine dinucleotide binding"/>
    <property type="evidence" value="ECO:0007669"/>
    <property type="project" value="InterPro"/>
</dbReference>
<dbReference type="InterPro" id="IPR052582">
    <property type="entry name" value="tRNA-DUS-like"/>
</dbReference>
<organism evidence="7 8">
    <name type="scientific">Phaeodactylum tricornutum (strain CCAP 1055/1)</name>
    <dbReference type="NCBI Taxonomy" id="556484"/>
    <lineage>
        <taxon>Eukaryota</taxon>
        <taxon>Sar</taxon>
        <taxon>Stramenopiles</taxon>
        <taxon>Ochrophyta</taxon>
        <taxon>Bacillariophyta</taxon>
        <taxon>Bacillariophyceae</taxon>
        <taxon>Bacillariophycidae</taxon>
        <taxon>Naviculales</taxon>
        <taxon>Phaeodactylaceae</taxon>
        <taxon>Phaeodactylum</taxon>
    </lineage>
</organism>
<dbReference type="EMBL" id="CM000611">
    <property type="protein sequence ID" value="EEC48395.1"/>
    <property type="molecule type" value="Genomic_DNA"/>
</dbReference>
<dbReference type="GeneID" id="7200798"/>
<dbReference type="PANTHER" id="PTHR45936:SF1">
    <property type="entry name" value="TRNA-DIHYDROURIDINE(20) SYNTHASE [NAD(P)+]-LIKE"/>
    <property type="match status" value="1"/>
</dbReference>
<evidence type="ECO:0000256" key="4">
    <source>
        <dbReference type="ARBA" id="ARBA00022694"/>
    </source>
</evidence>
<evidence type="ECO:0000313" key="7">
    <source>
        <dbReference type="EMBL" id="EEC48395.1"/>
    </source>
</evidence>
<dbReference type="PROSITE" id="PS01136">
    <property type="entry name" value="UPF0034"/>
    <property type="match status" value="1"/>
</dbReference>
<dbReference type="PaxDb" id="2850-Phatr12384"/>
<dbReference type="RefSeq" id="XP_002180204.1">
    <property type="nucleotide sequence ID" value="XM_002180168.1"/>
</dbReference>
<feature type="non-terminal residue" evidence="7">
    <location>
        <position position="231"/>
    </location>
</feature>
<dbReference type="InterPro" id="IPR013785">
    <property type="entry name" value="Aldolase_TIM"/>
</dbReference>
<dbReference type="Pfam" id="PF01207">
    <property type="entry name" value="Dus"/>
    <property type="match status" value="1"/>
</dbReference>
<keyword evidence="2" id="KW-0285">Flavoprotein</keyword>
<dbReference type="STRING" id="556484.B7FYN1"/>
<feature type="non-terminal residue" evidence="7">
    <location>
        <position position="1"/>
    </location>
</feature>
<dbReference type="Proteomes" id="UP000000759">
    <property type="component" value="Chromosome 8"/>
</dbReference>
<dbReference type="InParanoid" id="B7FYN1"/>
<keyword evidence="5" id="KW-0560">Oxidoreductase</keyword>
<dbReference type="InterPro" id="IPR035587">
    <property type="entry name" value="DUS-like_FMN-bd"/>
</dbReference>
<evidence type="ECO:0000256" key="2">
    <source>
        <dbReference type="ARBA" id="ARBA00022630"/>
    </source>
</evidence>
<dbReference type="CDD" id="cd02801">
    <property type="entry name" value="DUS_like_FMN"/>
    <property type="match status" value="1"/>
</dbReference>
<feature type="domain" description="DUS-like FMN-binding" evidence="6">
    <location>
        <begin position="1"/>
        <end position="227"/>
    </location>
</feature>
<name>B7FYN1_PHATC</name>
<dbReference type="PANTHER" id="PTHR45936">
    <property type="entry name" value="TRNA-DIHYDROURIDINE(20) SYNTHASE [NAD(P)+]-LIKE"/>
    <property type="match status" value="1"/>
</dbReference>
<dbReference type="eggNOG" id="KOG2334">
    <property type="taxonomic scope" value="Eukaryota"/>
</dbReference>
<accession>B7FYN1</accession>
<proteinExistence type="predicted"/>
<evidence type="ECO:0000259" key="6">
    <source>
        <dbReference type="Pfam" id="PF01207"/>
    </source>
</evidence>
<gene>
    <name evidence="7" type="ORF">PHATRDRAFT_12384</name>
</gene>
<protein>
    <recommendedName>
        <fullName evidence="6">DUS-like FMN-binding domain-containing protein</fullName>
    </recommendedName>
</protein>
<dbReference type="KEGG" id="pti:PHATRDRAFT_12384"/>
<evidence type="ECO:0000256" key="1">
    <source>
        <dbReference type="ARBA" id="ARBA00001917"/>
    </source>
</evidence>
<comment type="cofactor">
    <cofactor evidence="1">
        <name>FMN</name>
        <dbReference type="ChEBI" id="CHEBI:58210"/>
    </cofactor>
</comment>
<keyword evidence="8" id="KW-1185">Reference proteome</keyword>
<dbReference type="Gene3D" id="3.20.20.70">
    <property type="entry name" value="Aldolase class I"/>
    <property type="match status" value="1"/>
</dbReference>
<keyword evidence="4" id="KW-0819">tRNA processing</keyword>
<dbReference type="AlphaFoldDB" id="B7FYN1"/>